<sequence>MVFTKDKSELPFFVTLYKERHDRNSLFVLLKDKLLQPTTTYDHFPPFPRKPRQPRNASNRSTLHRRKLLCLTFQNPRVHTSPCVLRAFRQQPLKILPIVPWGKQQEKGGS</sequence>
<dbReference type="Proteomes" id="UP000779574">
    <property type="component" value="Unassembled WGS sequence"/>
</dbReference>
<feature type="region of interest" description="Disordered" evidence="1">
    <location>
        <begin position="40"/>
        <end position="62"/>
    </location>
</feature>
<reference evidence="2" key="2">
    <citation type="submission" date="2021-08" db="EMBL/GenBank/DDBJ databases">
        <authorList>
            <person name="Gostincar C."/>
            <person name="Sun X."/>
            <person name="Song Z."/>
            <person name="Gunde-Cimerman N."/>
        </authorList>
    </citation>
    <scope>NUCLEOTIDE SEQUENCE</scope>
    <source>
        <strain evidence="2">EXF-9911</strain>
    </source>
</reference>
<evidence type="ECO:0000313" key="2">
    <source>
        <dbReference type="EMBL" id="KAG9701335.1"/>
    </source>
</evidence>
<gene>
    <name evidence="2" type="ORF">KCU76_g130</name>
</gene>
<dbReference type="EMBL" id="JAHFXF010000001">
    <property type="protein sequence ID" value="KAG9701335.1"/>
    <property type="molecule type" value="Genomic_DNA"/>
</dbReference>
<protein>
    <submittedName>
        <fullName evidence="2">Uncharacterized protein</fullName>
    </submittedName>
</protein>
<reference evidence="2" key="1">
    <citation type="journal article" date="2021" name="J Fungi (Basel)">
        <title>Virulence traits and population genomics of the black yeast Aureobasidium melanogenum.</title>
        <authorList>
            <person name="Cernosa A."/>
            <person name="Sun X."/>
            <person name="Gostincar C."/>
            <person name="Fang C."/>
            <person name="Gunde-Cimerman N."/>
            <person name="Song Z."/>
        </authorList>
    </citation>
    <scope>NUCLEOTIDE SEQUENCE</scope>
    <source>
        <strain evidence="2">EXF-9911</strain>
    </source>
</reference>
<evidence type="ECO:0000313" key="3">
    <source>
        <dbReference type="Proteomes" id="UP000779574"/>
    </source>
</evidence>
<dbReference type="AlphaFoldDB" id="A0A9P8JDZ7"/>
<organism evidence="2 3">
    <name type="scientific">Aureobasidium melanogenum</name>
    <name type="common">Aureobasidium pullulans var. melanogenum</name>
    <dbReference type="NCBI Taxonomy" id="46634"/>
    <lineage>
        <taxon>Eukaryota</taxon>
        <taxon>Fungi</taxon>
        <taxon>Dikarya</taxon>
        <taxon>Ascomycota</taxon>
        <taxon>Pezizomycotina</taxon>
        <taxon>Dothideomycetes</taxon>
        <taxon>Dothideomycetidae</taxon>
        <taxon>Dothideales</taxon>
        <taxon>Saccotheciaceae</taxon>
        <taxon>Aureobasidium</taxon>
    </lineage>
</organism>
<comment type="caution">
    <text evidence="2">The sequence shown here is derived from an EMBL/GenBank/DDBJ whole genome shotgun (WGS) entry which is preliminary data.</text>
</comment>
<feature type="non-terminal residue" evidence="2">
    <location>
        <position position="110"/>
    </location>
</feature>
<evidence type="ECO:0000256" key="1">
    <source>
        <dbReference type="SAM" id="MobiDB-lite"/>
    </source>
</evidence>
<accession>A0A9P8JDZ7</accession>
<proteinExistence type="predicted"/>
<name>A0A9P8JDZ7_AURME</name>